<gene>
    <name evidence="1" type="ORF">SAMN05444359_11481</name>
</gene>
<proteinExistence type="predicted"/>
<accession>A0A1H9I894</accession>
<protein>
    <submittedName>
        <fullName evidence="1">Uncharacterized protein</fullName>
    </submittedName>
</protein>
<name>A0A1H9I894_9BACT</name>
<evidence type="ECO:0000313" key="2">
    <source>
        <dbReference type="Proteomes" id="UP000199021"/>
    </source>
</evidence>
<reference evidence="2" key="1">
    <citation type="submission" date="2016-10" db="EMBL/GenBank/DDBJ databases">
        <authorList>
            <person name="Varghese N."/>
            <person name="Submissions S."/>
        </authorList>
    </citation>
    <scope>NUCLEOTIDE SEQUENCE [LARGE SCALE GENOMIC DNA]</scope>
    <source>
        <strain evidence="2">DSM 24740</strain>
    </source>
</reference>
<sequence>MIVIRFSLSSKKLEYLTRRHNKILVLLTQRIVSTKAKVQKYLHLDKYIHYHIINQ</sequence>
<keyword evidence="2" id="KW-1185">Reference proteome</keyword>
<dbReference type="InParanoid" id="A0A1H9I894"/>
<dbReference type="Proteomes" id="UP000199021">
    <property type="component" value="Unassembled WGS sequence"/>
</dbReference>
<dbReference type="EMBL" id="FOFB01000014">
    <property type="protein sequence ID" value="SEQ70762.1"/>
    <property type="molecule type" value="Genomic_DNA"/>
</dbReference>
<dbReference type="STRING" id="478744.SAMN05444359_11481"/>
<organism evidence="1 2">
    <name type="scientific">Neolewinella agarilytica</name>
    <dbReference type="NCBI Taxonomy" id="478744"/>
    <lineage>
        <taxon>Bacteria</taxon>
        <taxon>Pseudomonadati</taxon>
        <taxon>Bacteroidota</taxon>
        <taxon>Saprospiria</taxon>
        <taxon>Saprospirales</taxon>
        <taxon>Lewinellaceae</taxon>
        <taxon>Neolewinella</taxon>
    </lineage>
</organism>
<evidence type="ECO:0000313" key="1">
    <source>
        <dbReference type="EMBL" id="SEQ70762.1"/>
    </source>
</evidence>
<dbReference type="AlphaFoldDB" id="A0A1H9I894"/>